<comment type="caution">
    <text evidence="1">The sequence shown here is derived from an EMBL/GenBank/DDBJ whole genome shotgun (WGS) entry which is preliminary data.</text>
</comment>
<evidence type="ECO:0000313" key="1">
    <source>
        <dbReference type="EMBL" id="TGO55321.1"/>
    </source>
</evidence>
<dbReference type="Proteomes" id="UP000297452">
    <property type="component" value="Unassembled WGS sequence"/>
</dbReference>
<dbReference type="OrthoDB" id="10262413at2759"/>
<proteinExistence type="predicted"/>
<organism evidence="1 2">
    <name type="scientific">Botryotinia narcissicola</name>
    <dbReference type="NCBI Taxonomy" id="278944"/>
    <lineage>
        <taxon>Eukaryota</taxon>
        <taxon>Fungi</taxon>
        <taxon>Dikarya</taxon>
        <taxon>Ascomycota</taxon>
        <taxon>Pezizomycotina</taxon>
        <taxon>Leotiomycetes</taxon>
        <taxon>Helotiales</taxon>
        <taxon>Sclerotiniaceae</taxon>
        <taxon>Botryotinia</taxon>
    </lineage>
</organism>
<gene>
    <name evidence="1" type="ORF">BOTNAR_0247g00130</name>
</gene>
<dbReference type="EMBL" id="PQXJ01000247">
    <property type="protein sequence ID" value="TGO55321.1"/>
    <property type="molecule type" value="Genomic_DNA"/>
</dbReference>
<dbReference type="AlphaFoldDB" id="A0A4Z1I1H1"/>
<evidence type="ECO:0000313" key="2">
    <source>
        <dbReference type="Proteomes" id="UP000297452"/>
    </source>
</evidence>
<name>A0A4Z1I1H1_9HELO</name>
<accession>A0A4Z1I1H1</accession>
<sequence length="64" mass="7025">MLGEQPVSGERADALITSDIADNTYTILKQFSEKQSPVNKINQSHRPGRNFISFVAHLLQAIGA</sequence>
<keyword evidence="2" id="KW-1185">Reference proteome</keyword>
<protein>
    <submittedName>
        <fullName evidence="1">Uncharacterized protein</fullName>
    </submittedName>
</protein>
<reference evidence="1 2" key="1">
    <citation type="submission" date="2017-12" db="EMBL/GenBank/DDBJ databases">
        <title>Comparative genomics of Botrytis spp.</title>
        <authorList>
            <person name="Valero-Jimenez C.A."/>
            <person name="Tapia P."/>
            <person name="Veloso J."/>
            <person name="Silva-Moreno E."/>
            <person name="Staats M."/>
            <person name="Valdes J.H."/>
            <person name="Van Kan J.A.L."/>
        </authorList>
    </citation>
    <scope>NUCLEOTIDE SEQUENCE [LARGE SCALE GENOMIC DNA]</scope>
    <source>
        <strain evidence="1 2">MUCL2120</strain>
    </source>
</reference>